<evidence type="ECO:0008006" key="3">
    <source>
        <dbReference type="Google" id="ProtNLM"/>
    </source>
</evidence>
<dbReference type="EMBL" id="CP029343">
    <property type="protein sequence ID" value="AWL03375.1"/>
    <property type="molecule type" value="Genomic_DNA"/>
</dbReference>
<dbReference type="SUPFAM" id="SSF52980">
    <property type="entry name" value="Restriction endonuclease-like"/>
    <property type="match status" value="1"/>
</dbReference>
<dbReference type="InterPro" id="IPR011335">
    <property type="entry name" value="Restrct_endonuc-II-like"/>
</dbReference>
<dbReference type="AlphaFoldDB" id="A0A2S2DDF2"/>
<organism evidence="1 2">
    <name type="scientific">Massilia oculi</name>
    <dbReference type="NCBI Taxonomy" id="945844"/>
    <lineage>
        <taxon>Bacteria</taxon>
        <taxon>Pseudomonadati</taxon>
        <taxon>Pseudomonadota</taxon>
        <taxon>Betaproteobacteria</taxon>
        <taxon>Burkholderiales</taxon>
        <taxon>Oxalobacteraceae</taxon>
        <taxon>Telluria group</taxon>
        <taxon>Massilia</taxon>
    </lineage>
</organism>
<accession>A0A2S2DDF2</accession>
<dbReference type="Proteomes" id="UP000245820">
    <property type="component" value="Chromosome"/>
</dbReference>
<evidence type="ECO:0000313" key="2">
    <source>
        <dbReference type="Proteomes" id="UP000245820"/>
    </source>
</evidence>
<dbReference type="OrthoDB" id="6711820at2"/>
<keyword evidence="2" id="KW-1185">Reference proteome</keyword>
<evidence type="ECO:0000313" key="1">
    <source>
        <dbReference type="EMBL" id="AWL03375.1"/>
    </source>
</evidence>
<proteinExistence type="predicted"/>
<gene>
    <name evidence="1" type="ORF">DIR46_02180</name>
</gene>
<sequence>MMRFHPHCVGLLMTDAQSIDQSLLPADLLPIAAKARKTDAEKELLQPFKEMSLSAGAKTFLKNMAKEFVFSYHKDIETKYMDKGLALEEAAIQFLNNQRFQSYRKNTERRVSDLLTGECDIYVPGVKTIDIKVSWSLDTFPALSEDAHDSLYEWQGRAYMNLWDVPEHEVVHVMLDTPDELIKWEQRELHQVGHIDPALRTTSITYARDAALEKRLENKCRVAQAYLACLVDRILVEHGRAPIAEAA</sequence>
<reference evidence="1 2" key="1">
    <citation type="submission" date="2018-05" db="EMBL/GenBank/DDBJ databases">
        <title>Complete genome sequence of Massilia oculi sp. nov. CCUG 43427T (=DSM 26321T), the type strain of M. oculi, and comparison with genome sequences of other Massilia strains.</title>
        <authorList>
            <person name="Zhu B."/>
        </authorList>
    </citation>
    <scope>NUCLEOTIDE SEQUENCE [LARGE SCALE GENOMIC DNA]</scope>
    <source>
        <strain evidence="1 2">CCUG 43427</strain>
    </source>
</reference>
<dbReference type="InterPro" id="IPR011604">
    <property type="entry name" value="PDDEXK-like_dom_sf"/>
</dbReference>
<dbReference type="RefSeq" id="WP_109343778.1">
    <property type="nucleotide sequence ID" value="NZ_CP029343.1"/>
</dbReference>
<dbReference type="Gene3D" id="3.90.320.10">
    <property type="match status" value="1"/>
</dbReference>
<dbReference type="KEGG" id="mtim:DIR46_02180"/>
<protein>
    <recommendedName>
        <fullName evidence="3">YqaJ viral recombinase domain-containing protein</fullName>
    </recommendedName>
</protein>
<name>A0A2S2DDF2_9BURK</name>